<keyword evidence="3" id="KW-1185">Reference proteome</keyword>
<reference evidence="3" key="1">
    <citation type="submission" date="2010-06" db="EMBL/GenBank/DDBJ databases">
        <authorList>
            <person name="Jiang H."/>
            <person name="Abraham K."/>
            <person name="Ali S."/>
            <person name="Alsbrooks S.L."/>
            <person name="Anim B.N."/>
            <person name="Anosike U.S."/>
            <person name="Attaway T."/>
            <person name="Bandaranaike D.P."/>
            <person name="Battles P.K."/>
            <person name="Bell S.N."/>
            <person name="Bell A.V."/>
            <person name="Beltran B."/>
            <person name="Bickham C."/>
            <person name="Bustamante Y."/>
            <person name="Caleb T."/>
            <person name="Canada A."/>
            <person name="Cardenas V."/>
            <person name="Carter K."/>
            <person name="Chacko J."/>
            <person name="Chandrabose M.N."/>
            <person name="Chavez D."/>
            <person name="Chavez A."/>
            <person name="Chen L."/>
            <person name="Chu H.-S."/>
            <person name="Claassen K.J."/>
            <person name="Cockrell R."/>
            <person name="Collins M."/>
            <person name="Cooper J.A."/>
            <person name="Cree A."/>
            <person name="Curry S.M."/>
            <person name="Da Y."/>
            <person name="Dao M.D."/>
            <person name="Das B."/>
            <person name="Davila M.-L."/>
            <person name="Davy-Carroll L."/>
            <person name="Denson S."/>
            <person name="Dinh H."/>
            <person name="Ebong V.E."/>
            <person name="Edwards J.R."/>
            <person name="Egan A."/>
            <person name="El-Daye J."/>
            <person name="Escobedo L."/>
            <person name="Fernandez S."/>
            <person name="Fernando P.R."/>
            <person name="Flagg N."/>
            <person name="Forbes L.D."/>
            <person name="Fowler R.G."/>
            <person name="Fu Q."/>
            <person name="Gabisi R.A."/>
            <person name="Ganer J."/>
            <person name="Garbino Pronczuk A."/>
            <person name="Garcia R.M."/>
            <person name="Garner T."/>
            <person name="Garrett T.E."/>
            <person name="Gonzalez D.A."/>
            <person name="Hamid H."/>
            <person name="Hawkins E.S."/>
            <person name="Hirani K."/>
            <person name="Hogues M.E."/>
            <person name="Hollins B."/>
            <person name="Hsiao C.-H."/>
            <person name="Jabil R."/>
            <person name="James M.L."/>
            <person name="Jhangiani S.N."/>
            <person name="Johnson B."/>
            <person name="Johnson Q."/>
            <person name="Joshi V."/>
            <person name="Kalu J.B."/>
            <person name="Kam C."/>
            <person name="Kashfia A."/>
            <person name="Keebler J."/>
            <person name="Kisamo H."/>
            <person name="Kovar C.L."/>
            <person name="Lago L.A."/>
            <person name="Lai C.-Y."/>
            <person name="Laidlaw J."/>
            <person name="Lara F."/>
            <person name="Le T.-K."/>
            <person name="Lee S.L."/>
            <person name="Legall F.H."/>
            <person name="Lemon S.J."/>
            <person name="Lewis L.R."/>
            <person name="Li B."/>
            <person name="Liu Y."/>
            <person name="Liu Y.-S."/>
            <person name="Lopez J."/>
            <person name="Lozado R.J."/>
            <person name="Lu J."/>
            <person name="Madu R.C."/>
            <person name="Maheshwari M."/>
            <person name="Maheshwari R."/>
            <person name="Malloy K."/>
            <person name="Martinez E."/>
            <person name="Mathew T."/>
            <person name="Mercado I.C."/>
            <person name="Mercado C."/>
            <person name="Meyer B."/>
            <person name="Montgomery K."/>
            <person name="Morgan M.B."/>
            <person name="Munidasa M."/>
            <person name="Nazareth L.V."/>
            <person name="Nelson J."/>
            <person name="Ng B.M."/>
            <person name="Nguyen N.B."/>
            <person name="Nguyen P.Q."/>
            <person name="Nguyen T."/>
            <person name="Obregon M."/>
            <person name="Okwuonu G.O."/>
            <person name="Onwere C.G."/>
            <person name="Orozco G."/>
            <person name="Parra A."/>
            <person name="Patel S."/>
            <person name="Patil S."/>
            <person name="Perez A."/>
            <person name="Perez Y."/>
            <person name="Pham C."/>
            <person name="Primus E.L."/>
            <person name="Pu L.-L."/>
            <person name="Puazo M."/>
            <person name="Qin X."/>
            <person name="Quiroz J.B."/>
            <person name="Reese J."/>
            <person name="Richards S."/>
            <person name="Rives C.M."/>
            <person name="Robberts R."/>
            <person name="Ruiz S.J."/>
            <person name="Ruiz M.J."/>
            <person name="Santibanez J."/>
            <person name="Schneider B.W."/>
            <person name="Sisson I."/>
            <person name="Smith M."/>
            <person name="Sodergren E."/>
            <person name="Song X.-Z."/>
            <person name="Song B.B."/>
            <person name="Summersgill H."/>
            <person name="Thelus R."/>
            <person name="Thornton R.D."/>
            <person name="Trejos Z.Y."/>
            <person name="Usmani K."/>
            <person name="Vattathil S."/>
            <person name="Villasana D."/>
            <person name="Walker D.L."/>
            <person name="Wang S."/>
            <person name="Wang K."/>
            <person name="White C.S."/>
            <person name="Williams A.C."/>
            <person name="Williamson J."/>
            <person name="Wilson K."/>
            <person name="Woghiren I.O."/>
            <person name="Woodworth J.R."/>
            <person name="Worley K.C."/>
            <person name="Wright R.A."/>
            <person name="Wu W."/>
            <person name="Young L."/>
            <person name="Zhang L."/>
            <person name="Zhang J."/>
            <person name="Zhu Y."/>
            <person name="Muzny D.M."/>
            <person name="Weinstock G."/>
            <person name="Gibbs R.A."/>
        </authorList>
    </citation>
    <scope>NUCLEOTIDE SEQUENCE [LARGE SCALE GENOMIC DNA]</scope>
    <source>
        <strain evidence="3">LSR1</strain>
    </source>
</reference>
<keyword evidence="1" id="KW-0812">Transmembrane</keyword>
<dbReference type="Proteomes" id="UP000007819">
    <property type="component" value="Chromosome X"/>
</dbReference>
<feature type="transmembrane region" description="Helical" evidence="1">
    <location>
        <begin position="6"/>
        <end position="24"/>
    </location>
</feature>
<keyword evidence="1" id="KW-0472">Membrane</keyword>
<evidence type="ECO:0000313" key="2">
    <source>
        <dbReference type="EnsemblMetazoa" id="XP_003240625.1"/>
    </source>
</evidence>
<accession>A0A8R1W3Z5</accession>
<dbReference type="RefSeq" id="XP_003240625.1">
    <property type="nucleotide sequence ID" value="XM_003240577.3"/>
</dbReference>
<dbReference type="AlphaFoldDB" id="A0A8R1W3Z5"/>
<proteinExistence type="predicted"/>
<dbReference type="EnsemblMetazoa" id="XM_003240577.4">
    <property type="protein sequence ID" value="XP_003240625.1"/>
    <property type="gene ID" value="LOC100572057"/>
</dbReference>
<dbReference type="GeneID" id="100572057"/>
<name>A0A8R1W3Z5_ACYPI</name>
<reference evidence="2" key="2">
    <citation type="submission" date="2022-06" db="UniProtKB">
        <authorList>
            <consortium name="EnsemblMetazoa"/>
        </authorList>
    </citation>
    <scope>IDENTIFICATION</scope>
</reference>
<dbReference type="OrthoDB" id="6603623at2759"/>
<keyword evidence="1" id="KW-1133">Transmembrane helix</keyword>
<protein>
    <submittedName>
        <fullName evidence="2">Uncharacterized protein</fullName>
    </submittedName>
</protein>
<organism evidence="2 3">
    <name type="scientific">Acyrthosiphon pisum</name>
    <name type="common">Pea aphid</name>
    <dbReference type="NCBI Taxonomy" id="7029"/>
    <lineage>
        <taxon>Eukaryota</taxon>
        <taxon>Metazoa</taxon>
        <taxon>Ecdysozoa</taxon>
        <taxon>Arthropoda</taxon>
        <taxon>Hexapoda</taxon>
        <taxon>Insecta</taxon>
        <taxon>Pterygota</taxon>
        <taxon>Neoptera</taxon>
        <taxon>Paraneoptera</taxon>
        <taxon>Hemiptera</taxon>
        <taxon>Sternorrhyncha</taxon>
        <taxon>Aphidomorpha</taxon>
        <taxon>Aphidoidea</taxon>
        <taxon>Aphididae</taxon>
        <taxon>Macrosiphini</taxon>
        <taxon>Acyrthosiphon</taxon>
    </lineage>
</organism>
<sequence length="277" mass="31502">MMNTEILKIGFIVLILWLVIRLFIKQDNCEGVSAKQPSVPVNFQRLTTLDQLKLLLYKLEELEQQNLSPCKTKLVSVAERLKKMNIFQIKSELLYKDELMQYERAIDWIKSPAEFRNRCGPPNLFSAYSPMTDSDIKRLAELTLPPVDITKTPVEPSRWSVASGESSLPVVDQWLANTVCLLIEFLDMALNFKDMVCSWVYNDHFTEHGGLVKFLCHAIVVTAEEDTEADKTIFTLDFMVPSSVTLDSLPKSNAIGIPIKPRKGFCCFPVKYTESNA</sequence>
<evidence type="ECO:0000313" key="3">
    <source>
        <dbReference type="Proteomes" id="UP000007819"/>
    </source>
</evidence>
<evidence type="ECO:0000256" key="1">
    <source>
        <dbReference type="SAM" id="Phobius"/>
    </source>
</evidence>
<dbReference type="KEGG" id="api:100572057"/>